<name>A0A7Y4KXM0_9ACTN</name>
<dbReference type="EMBL" id="JABJRC010000001">
    <property type="protein sequence ID" value="NOL39556.1"/>
    <property type="molecule type" value="Genomic_DNA"/>
</dbReference>
<dbReference type="Proteomes" id="UP000534306">
    <property type="component" value="Unassembled WGS sequence"/>
</dbReference>
<reference evidence="4 5" key="1">
    <citation type="submission" date="2020-05" db="EMBL/GenBank/DDBJ databases">
        <title>Genome sequence of Kribbella sandramycini ATCC 39419.</title>
        <authorList>
            <person name="Maclea K.S."/>
            <person name="Fair J.L."/>
        </authorList>
    </citation>
    <scope>NUCLEOTIDE SEQUENCE [LARGE SCALE GENOMIC DNA]</scope>
    <source>
        <strain evidence="4 5">ATCC 39419</strain>
    </source>
</reference>
<keyword evidence="5" id="KW-1185">Reference proteome</keyword>
<dbReference type="CDD" id="cd23415">
    <property type="entry name" value="beta-trefoil_Ricin_AH"/>
    <property type="match status" value="1"/>
</dbReference>
<keyword evidence="1" id="KW-0732">Signal</keyword>
<dbReference type="RefSeq" id="WP_171671299.1">
    <property type="nucleotide sequence ID" value="NZ_BAAAGT010000003.1"/>
</dbReference>
<dbReference type="SUPFAM" id="SSF50370">
    <property type="entry name" value="Ricin B-like lectins"/>
    <property type="match status" value="1"/>
</dbReference>
<evidence type="ECO:0000256" key="1">
    <source>
        <dbReference type="SAM" id="SignalP"/>
    </source>
</evidence>
<sequence length="166" mass="18143">MFLALAAIGVLFTSPSAAAPVAEPGPAGISVPPGYKFEKAGINAYGFIRNDLWDRCLTNDASDRSRVYLAPCHWGASQQWQWNERGGGNWPELFNKATYFCLDGNGSTGLVYGHGCNGGEYQGWRYDSGNWTIYHQQSRGGRGVLDAAPERVYIGTEDGGQTQDWL</sequence>
<evidence type="ECO:0000313" key="6">
    <source>
        <dbReference type="Proteomes" id="UP000553957"/>
    </source>
</evidence>
<feature type="domain" description="Ricin B lectin" evidence="2">
    <location>
        <begin position="45"/>
        <end position="165"/>
    </location>
</feature>
<dbReference type="InterPro" id="IPR000772">
    <property type="entry name" value="Ricin_B_lectin"/>
</dbReference>
<evidence type="ECO:0000313" key="4">
    <source>
        <dbReference type="EMBL" id="NOL39556.1"/>
    </source>
</evidence>
<accession>A0A7Y4KXM0</accession>
<protein>
    <recommendedName>
        <fullName evidence="2">Ricin B lectin domain-containing protein</fullName>
    </recommendedName>
</protein>
<dbReference type="PROSITE" id="PS50231">
    <property type="entry name" value="RICIN_B_LECTIN"/>
    <property type="match status" value="1"/>
</dbReference>
<gene>
    <name evidence="3" type="ORF">HNR71_003486</name>
    <name evidence="4" type="ORF">HPO96_04785</name>
</gene>
<organism evidence="4 5">
    <name type="scientific">Kribbella sandramycini</name>
    <dbReference type="NCBI Taxonomy" id="60450"/>
    <lineage>
        <taxon>Bacteria</taxon>
        <taxon>Bacillati</taxon>
        <taxon>Actinomycetota</taxon>
        <taxon>Actinomycetes</taxon>
        <taxon>Propionibacteriales</taxon>
        <taxon>Kribbellaceae</taxon>
        <taxon>Kribbella</taxon>
    </lineage>
</organism>
<evidence type="ECO:0000313" key="5">
    <source>
        <dbReference type="Proteomes" id="UP000534306"/>
    </source>
</evidence>
<evidence type="ECO:0000313" key="3">
    <source>
        <dbReference type="EMBL" id="MBB6567849.1"/>
    </source>
</evidence>
<reference evidence="3 6" key="2">
    <citation type="submission" date="2020-08" db="EMBL/GenBank/DDBJ databases">
        <title>Sequencing the genomes of 1000 actinobacteria strains.</title>
        <authorList>
            <person name="Klenk H.-P."/>
        </authorList>
    </citation>
    <scope>NUCLEOTIDE SEQUENCE [LARGE SCALE GENOMIC DNA]</scope>
    <source>
        <strain evidence="3 6">DSM 15626</strain>
    </source>
</reference>
<comment type="caution">
    <text evidence="4">The sequence shown here is derived from an EMBL/GenBank/DDBJ whole genome shotgun (WGS) entry which is preliminary data.</text>
</comment>
<proteinExistence type="predicted"/>
<dbReference type="EMBL" id="JACHKF010000001">
    <property type="protein sequence ID" value="MBB6567849.1"/>
    <property type="molecule type" value="Genomic_DNA"/>
</dbReference>
<feature type="signal peptide" evidence="1">
    <location>
        <begin position="1"/>
        <end position="18"/>
    </location>
</feature>
<dbReference type="InterPro" id="IPR035992">
    <property type="entry name" value="Ricin_B-like_lectins"/>
</dbReference>
<dbReference type="Gene3D" id="2.80.10.50">
    <property type="match status" value="1"/>
</dbReference>
<evidence type="ECO:0000259" key="2">
    <source>
        <dbReference type="Pfam" id="PF00652"/>
    </source>
</evidence>
<dbReference type="Proteomes" id="UP000553957">
    <property type="component" value="Unassembled WGS sequence"/>
</dbReference>
<dbReference type="AlphaFoldDB" id="A0A7Y4KXM0"/>
<feature type="chain" id="PRO_5036217613" description="Ricin B lectin domain-containing protein" evidence="1">
    <location>
        <begin position="19"/>
        <end position="166"/>
    </location>
</feature>
<dbReference type="Pfam" id="PF00652">
    <property type="entry name" value="Ricin_B_lectin"/>
    <property type="match status" value="1"/>
</dbReference>